<keyword evidence="9" id="KW-1185">Reference proteome</keyword>
<keyword evidence="4 6" id="KW-1133">Transmembrane helix</keyword>
<comment type="subcellular location">
    <subcellularLocation>
        <location evidence="1 6">Cell membrane</location>
        <topology evidence="1 6">Multi-pass membrane protein</topology>
    </subcellularLocation>
</comment>
<evidence type="ECO:0000256" key="3">
    <source>
        <dbReference type="ARBA" id="ARBA00022692"/>
    </source>
</evidence>
<reference evidence="9" key="1">
    <citation type="submission" date="2023-07" db="EMBL/GenBank/DDBJ databases">
        <title>Dyadobacter sp. nov 'subterranea' isolated from contaminted grondwater.</title>
        <authorList>
            <person name="Szabo I."/>
            <person name="Al-Omari J."/>
            <person name="Szerdahelyi S.G."/>
            <person name="Rado J."/>
        </authorList>
    </citation>
    <scope>NUCLEOTIDE SEQUENCE [LARGE SCALE GENOMIC DNA]</scope>
    <source>
        <strain evidence="9">UP-52</strain>
    </source>
</reference>
<dbReference type="Proteomes" id="UP000634134">
    <property type="component" value="Unassembled WGS sequence"/>
</dbReference>
<dbReference type="EMBL" id="JACYGY010000002">
    <property type="protein sequence ID" value="MBE9465479.1"/>
    <property type="molecule type" value="Genomic_DNA"/>
</dbReference>
<evidence type="ECO:0000313" key="9">
    <source>
        <dbReference type="Proteomes" id="UP000634134"/>
    </source>
</evidence>
<organism evidence="8 9">
    <name type="scientific">Dyadobacter subterraneus</name>
    <dbReference type="NCBI Taxonomy" id="2773304"/>
    <lineage>
        <taxon>Bacteria</taxon>
        <taxon>Pseudomonadati</taxon>
        <taxon>Bacteroidota</taxon>
        <taxon>Cytophagia</taxon>
        <taxon>Cytophagales</taxon>
        <taxon>Spirosomataceae</taxon>
        <taxon>Dyadobacter</taxon>
    </lineage>
</organism>
<dbReference type="InterPro" id="IPR015414">
    <property type="entry name" value="TMEM64"/>
</dbReference>
<feature type="transmembrane region" description="Helical" evidence="6">
    <location>
        <begin position="15"/>
        <end position="34"/>
    </location>
</feature>
<feature type="transmembrane region" description="Helical" evidence="6">
    <location>
        <begin position="207"/>
        <end position="225"/>
    </location>
</feature>
<dbReference type="RefSeq" id="WP_194123776.1">
    <property type="nucleotide sequence ID" value="NZ_JACYGY010000002.1"/>
</dbReference>
<evidence type="ECO:0000259" key="7">
    <source>
        <dbReference type="Pfam" id="PF09335"/>
    </source>
</evidence>
<dbReference type="PANTHER" id="PTHR12677">
    <property type="entry name" value="GOLGI APPARATUS MEMBRANE PROTEIN TVP38-RELATED"/>
    <property type="match status" value="1"/>
</dbReference>
<evidence type="ECO:0000256" key="4">
    <source>
        <dbReference type="ARBA" id="ARBA00022989"/>
    </source>
</evidence>
<comment type="similarity">
    <text evidence="6">Belongs to the TVP38/TMEM64 family.</text>
</comment>
<accession>A0ABR9WIY5</accession>
<keyword evidence="2 6" id="KW-1003">Cell membrane</keyword>
<proteinExistence type="inferred from homology"/>
<keyword evidence="3 6" id="KW-0812">Transmembrane</keyword>
<comment type="caution">
    <text evidence="8">The sequence shown here is derived from an EMBL/GenBank/DDBJ whole genome shotgun (WGS) entry which is preliminary data.</text>
</comment>
<name>A0ABR9WIY5_9BACT</name>
<feature type="transmembrane region" description="Helical" evidence="6">
    <location>
        <begin position="180"/>
        <end position="201"/>
    </location>
</feature>
<gene>
    <name evidence="8" type="ORF">IEE83_26650</name>
</gene>
<evidence type="ECO:0000256" key="5">
    <source>
        <dbReference type="ARBA" id="ARBA00023136"/>
    </source>
</evidence>
<feature type="transmembrane region" description="Helical" evidence="6">
    <location>
        <begin position="65"/>
        <end position="94"/>
    </location>
</feature>
<feature type="transmembrane region" description="Helical" evidence="6">
    <location>
        <begin position="100"/>
        <end position="121"/>
    </location>
</feature>
<dbReference type="InterPro" id="IPR032816">
    <property type="entry name" value="VTT_dom"/>
</dbReference>
<protein>
    <recommendedName>
        <fullName evidence="6">TVP38/TMEM64 family membrane protein</fullName>
    </recommendedName>
</protein>
<evidence type="ECO:0000256" key="1">
    <source>
        <dbReference type="ARBA" id="ARBA00004651"/>
    </source>
</evidence>
<evidence type="ECO:0000313" key="8">
    <source>
        <dbReference type="EMBL" id="MBE9465479.1"/>
    </source>
</evidence>
<dbReference type="PANTHER" id="PTHR12677:SF59">
    <property type="entry name" value="GOLGI APPARATUS MEMBRANE PROTEIN TVP38-RELATED"/>
    <property type="match status" value="1"/>
</dbReference>
<dbReference type="Pfam" id="PF09335">
    <property type="entry name" value="VTT_dom"/>
    <property type="match status" value="1"/>
</dbReference>
<feature type="domain" description="VTT" evidence="7">
    <location>
        <begin position="84"/>
        <end position="200"/>
    </location>
</feature>
<evidence type="ECO:0000256" key="6">
    <source>
        <dbReference type="RuleBase" id="RU366058"/>
    </source>
</evidence>
<sequence>MTDLKKNEKAKRNNYLTWIAVAVLVGLVASYFLFPELKAGVNEAFDVLTSKDEVRIKSWVKQFGALGPIVVILAMTLQMFLLIIPNLLLFIIAIICYGPIWGSLICLAGVFASSSLGFIIGRKLGPGAIDKFVSEKTQTKISLYVKEYGVKAIAIARLSSLASDALGFVAGILEMKYKKFIAATMAGIIPVIVLIAIFGKSGKIEKSLIFIGAISLIILGVNIFLDKRKQRAAMRPK</sequence>
<evidence type="ECO:0000256" key="2">
    <source>
        <dbReference type="ARBA" id="ARBA00022475"/>
    </source>
</evidence>
<keyword evidence="5 6" id="KW-0472">Membrane</keyword>